<evidence type="ECO:0000313" key="2">
    <source>
        <dbReference type="Proteomes" id="UP001611383"/>
    </source>
</evidence>
<sequence>MMPLHAFYDLEAPARADALVTARDALGNEQHDRFETLREMLAWGAFLQFRVGIMPQQCEGMITGEPSGLLSRLDPVMSRLGFTQPVPTGPYCRLYERPDAAMVCSSPPSADFEGNQVFTLGGGDAGALRRILGEIATESSLEVEVDEWTPPLQ</sequence>
<organism evidence="1 2">
    <name type="scientific">Archangium minus</name>
    <dbReference type="NCBI Taxonomy" id="83450"/>
    <lineage>
        <taxon>Bacteria</taxon>
        <taxon>Pseudomonadati</taxon>
        <taxon>Myxococcota</taxon>
        <taxon>Myxococcia</taxon>
        <taxon>Myxococcales</taxon>
        <taxon>Cystobacterineae</taxon>
        <taxon>Archangiaceae</taxon>
        <taxon>Archangium</taxon>
    </lineage>
</organism>
<gene>
    <name evidence="1" type="ORF">F0U60_15040</name>
</gene>
<accession>A0ABY9XAJ1</accession>
<name>A0ABY9XAJ1_9BACT</name>
<reference evidence="1 2" key="1">
    <citation type="submission" date="2019-08" db="EMBL/GenBank/DDBJ databases">
        <title>Archangium and Cystobacter genomes.</title>
        <authorList>
            <person name="Chen I.-C.K."/>
            <person name="Wielgoss S."/>
        </authorList>
    </citation>
    <scope>NUCLEOTIDE SEQUENCE [LARGE SCALE GENOMIC DNA]</scope>
    <source>
        <strain evidence="1 2">Cbm 6</strain>
    </source>
</reference>
<dbReference type="Proteomes" id="UP001611383">
    <property type="component" value="Chromosome"/>
</dbReference>
<evidence type="ECO:0000313" key="1">
    <source>
        <dbReference type="EMBL" id="WNG52398.1"/>
    </source>
</evidence>
<dbReference type="EMBL" id="CP043494">
    <property type="protein sequence ID" value="WNG52398.1"/>
    <property type="molecule type" value="Genomic_DNA"/>
</dbReference>
<keyword evidence="2" id="KW-1185">Reference proteome</keyword>
<protein>
    <submittedName>
        <fullName evidence="1">Uncharacterized protein</fullName>
    </submittedName>
</protein>
<proteinExistence type="predicted"/>